<dbReference type="RefSeq" id="WP_115122561.1">
    <property type="nucleotide sequence ID" value="NZ_QRAO01000001.1"/>
</dbReference>
<proteinExistence type="predicted"/>
<reference evidence="2 3" key="1">
    <citation type="submission" date="2018-07" db="EMBL/GenBank/DDBJ databases">
        <title>Genomic Encyclopedia of Type Strains, Phase IV (KMG-IV): sequencing the most valuable type-strain genomes for metagenomic binning, comparative biology and taxonomic classification.</title>
        <authorList>
            <person name="Goeker M."/>
        </authorList>
    </citation>
    <scope>NUCLEOTIDE SEQUENCE [LARGE SCALE GENOMIC DNA]</scope>
    <source>
        <strain evidence="2 3">DSM 101478</strain>
    </source>
</reference>
<evidence type="ECO:0000256" key="1">
    <source>
        <dbReference type="SAM" id="SignalP"/>
    </source>
</evidence>
<evidence type="ECO:0000313" key="3">
    <source>
        <dbReference type="Proteomes" id="UP000255317"/>
    </source>
</evidence>
<dbReference type="AlphaFoldDB" id="A0A370QKR1"/>
<feature type="signal peptide" evidence="1">
    <location>
        <begin position="1"/>
        <end position="19"/>
    </location>
</feature>
<organism evidence="2 3">
    <name type="scientific">Marinirhabdus gelatinilytica</name>
    <dbReference type="NCBI Taxonomy" id="1703343"/>
    <lineage>
        <taxon>Bacteria</taxon>
        <taxon>Pseudomonadati</taxon>
        <taxon>Bacteroidota</taxon>
        <taxon>Flavobacteriia</taxon>
        <taxon>Flavobacteriales</taxon>
        <taxon>Flavobacteriaceae</taxon>
    </lineage>
</organism>
<keyword evidence="3" id="KW-1185">Reference proteome</keyword>
<accession>A0A370QKR1</accession>
<protein>
    <recommendedName>
        <fullName evidence="4">Cell wall anchor protein</fullName>
    </recommendedName>
</protein>
<gene>
    <name evidence="2" type="ORF">C8D94_101779</name>
</gene>
<feature type="chain" id="PRO_5016903272" description="Cell wall anchor protein" evidence="1">
    <location>
        <begin position="20"/>
        <end position="475"/>
    </location>
</feature>
<dbReference type="EMBL" id="QRAO01000001">
    <property type="protein sequence ID" value="RDK88901.1"/>
    <property type="molecule type" value="Genomic_DNA"/>
</dbReference>
<keyword evidence="1" id="KW-0732">Signal</keyword>
<comment type="caution">
    <text evidence="2">The sequence shown here is derived from an EMBL/GenBank/DDBJ whole genome shotgun (WGS) entry which is preliminary data.</text>
</comment>
<dbReference type="Proteomes" id="UP000255317">
    <property type="component" value="Unassembled WGS sequence"/>
</dbReference>
<name>A0A370QKR1_9FLAO</name>
<evidence type="ECO:0008006" key="4">
    <source>
        <dbReference type="Google" id="ProtNLM"/>
    </source>
</evidence>
<sequence length="475" mass="50277">MFKYVTFFCSLIFIITTNAQVGIGTVTPDPSAAFEISSTDGGMLTPRMTTAQRTGISNPATGLLVFDTNVNSFYFFDGTTWQALRGAEIRDNYKLVKNISDLSEEFSGGTYTLQTGYLYEINGTIAVDAPIDLNGAYVEGVDVRDDILLNASGGTLFTGSTGGSMRNITISGNGNQIFGLTGGSLVVNNTLLTGASSVGTLNGMGLIFTSIVQLVNNTDGLTVSGTTGSFFMSNTFWTDTNSGTFLDLDGTYDNLQMANGRIVADASETGLDVSSNPTINNAALLSGLSFVGAGNFVEPYTTGTYPGYSFSVDWDVNCEGIPLETDANATGDLNFNFTAGGGANTIFTANQAPVKLNGATTSDNLFRFSRSGNNKIVYDGKKTRYFTVTASISFEGNTSQDRYIFYIAKGNSGSPTPTVLDKTGVWRRIGGAFDIGAVPLIGTVELSPGDYIEVWAERFSGSGSLFTVALNLAIR</sequence>
<evidence type="ECO:0000313" key="2">
    <source>
        <dbReference type="EMBL" id="RDK88901.1"/>
    </source>
</evidence>
<dbReference type="OrthoDB" id="581140at2"/>